<proteinExistence type="predicted"/>
<accession>A0A7J5YD61</accession>
<dbReference type="Proteomes" id="UP000518266">
    <property type="component" value="Unassembled WGS sequence"/>
</dbReference>
<keyword evidence="2" id="KW-1185">Reference proteome</keyword>
<reference evidence="1 2" key="1">
    <citation type="submission" date="2020-03" db="EMBL/GenBank/DDBJ databases">
        <title>Dissostichus mawsoni Genome sequencing and assembly.</title>
        <authorList>
            <person name="Park H."/>
        </authorList>
    </citation>
    <scope>NUCLEOTIDE SEQUENCE [LARGE SCALE GENOMIC DNA]</scope>
    <source>
        <strain evidence="1">DM0001</strain>
        <tissue evidence="1">Muscle</tissue>
    </source>
</reference>
<protein>
    <submittedName>
        <fullName evidence="1">Uncharacterized protein</fullName>
    </submittedName>
</protein>
<organism evidence="1 2">
    <name type="scientific">Dissostichus mawsoni</name>
    <name type="common">Antarctic cod</name>
    <dbReference type="NCBI Taxonomy" id="36200"/>
    <lineage>
        <taxon>Eukaryota</taxon>
        <taxon>Metazoa</taxon>
        <taxon>Chordata</taxon>
        <taxon>Craniata</taxon>
        <taxon>Vertebrata</taxon>
        <taxon>Euteleostomi</taxon>
        <taxon>Actinopterygii</taxon>
        <taxon>Neopterygii</taxon>
        <taxon>Teleostei</taxon>
        <taxon>Neoteleostei</taxon>
        <taxon>Acanthomorphata</taxon>
        <taxon>Eupercaria</taxon>
        <taxon>Perciformes</taxon>
        <taxon>Notothenioidei</taxon>
        <taxon>Nototheniidae</taxon>
        <taxon>Dissostichus</taxon>
    </lineage>
</organism>
<dbReference type="AlphaFoldDB" id="A0A7J5YD61"/>
<evidence type="ECO:0000313" key="1">
    <source>
        <dbReference type="EMBL" id="KAF3847394.1"/>
    </source>
</evidence>
<dbReference type="EMBL" id="JAAKFY010000013">
    <property type="protein sequence ID" value="KAF3847394.1"/>
    <property type="molecule type" value="Genomic_DNA"/>
</dbReference>
<name>A0A7J5YD61_DISMA</name>
<sequence length="203" mass="22677">MPQRGIYSSITDYNTQHLVVGNHSHVYMKVALAHLKRRVHFVHICPETIQLKKESASDLVLQRIGILLLKLDSIYNASVRCIDALVEDLHFISSSASVAAVRNLTLSSTMEQGCWMILCFGSTGGLPDFAEIIQMAILDNCVHFIVKLLGAWYEEHLRSFQLEDTGKRALLEQQTLGDVIPLVAYTVGGKRLVTLKRHVCCSV</sequence>
<gene>
    <name evidence="1" type="ORF">F7725_020422</name>
</gene>
<comment type="caution">
    <text evidence="1">The sequence shown here is derived from an EMBL/GenBank/DDBJ whole genome shotgun (WGS) entry which is preliminary data.</text>
</comment>
<evidence type="ECO:0000313" key="2">
    <source>
        <dbReference type="Proteomes" id="UP000518266"/>
    </source>
</evidence>
<dbReference type="OrthoDB" id="10044445at2759"/>